<feature type="transmembrane region" description="Helical" evidence="7">
    <location>
        <begin position="157"/>
        <end position="177"/>
    </location>
</feature>
<feature type="transmembrane region" description="Helical" evidence="7">
    <location>
        <begin position="18"/>
        <end position="39"/>
    </location>
</feature>
<dbReference type="EMBL" id="FOXW01000003">
    <property type="protein sequence ID" value="SFQ23974.1"/>
    <property type="molecule type" value="Genomic_DNA"/>
</dbReference>
<feature type="transmembrane region" description="Helical" evidence="7">
    <location>
        <begin position="74"/>
        <end position="95"/>
    </location>
</feature>
<dbReference type="RefSeq" id="WP_092480191.1">
    <property type="nucleotide sequence ID" value="NZ_FOXW01000003.1"/>
</dbReference>
<dbReference type="GO" id="GO:0016020">
    <property type="term" value="C:membrane"/>
    <property type="evidence" value="ECO:0007669"/>
    <property type="project" value="UniProtKB-SubCell"/>
</dbReference>
<keyword evidence="10" id="KW-1185">Reference proteome</keyword>
<evidence type="ECO:0000259" key="8">
    <source>
        <dbReference type="Pfam" id="PF02163"/>
    </source>
</evidence>
<dbReference type="InterPro" id="IPR008915">
    <property type="entry name" value="Peptidase_M50"/>
</dbReference>
<dbReference type="Proteomes" id="UP000199136">
    <property type="component" value="Unassembled WGS sequence"/>
</dbReference>
<evidence type="ECO:0000256" key="4">
    <source>
        <dbReference type="ARBA" id="ARBA00022692"/>
    </source>
</evidence>
<dbReference type="GO" id="GO:0006508">
    <property type="term" value="P:proteolysis"/>
    <property type="evidence" value="ECO:0007669"/>
    <property type="project" value="InterPro"/>
</dbReference>
<evidence type="ECO:0000256" key="6">
    <source>
        <dbReference type="ARBA" id="ARBA00023136"/>
    </source>
</evidence>
<dbReference type="STRING" id="82801.SAMN04488506_1142"/>
<gene>
    <name evidence="9" type="ORF">SAMN04488506_1142</name>
</gene>
<keyword evidence="6 7" id="KW-0472">Membrane</keyword>
<evidence type="ECO:0000256" key="2">
    <source>
        <dbReference type="ARBA" id="ARBA00004141"/>
    </source>
</evidence>
<keyword evidence="5 7" id="KW-1133">Transmembrane helix</keyword>
<comment type="subcellular location">
    <subcellularLocation>
        <location evidence="2">Membrane</location>
        <topology evidence="2">Multi-pass membrane protein</topology>
    </subcellularLocation>
</comment>
<feature type="transmembrane region" description="Helical" evidence="7">
    <location>
        <begin position="46"/>
        <end position="68"/>
    </location>
</feature>
<organism evidence="9 10">
    <name type="scientific">Desemzia incerta</name>
    <dbReference type="NCBI Taxonomy" id="82801"/>
    <lineage>
        <taxon>Bacteria</taxon>
        <taxon>Bacillati</taxon>
        <taxon>Bacillota</taxon>
        <taxon>Bacilli</taxon>
        <taxon>Lactobacillales</taxon>
        <taxon>Carnobacteriaceae</taxon>
        <taxon>Desemzia</taxon>
    </lineage>
</organism>
<accession>A0A1I5WW93</accession>
<protein>
    <recommendedName>
        <fullName evidence="8">Peptidase M50 domain-containing protein</fullName>
    </recommendedName>
</protein>
<dbReference type="Pfam" id="PF02163">
    <property type="entry name" value="Peptidase_M50"/>
    <property type="match status" value="1"/>
</dbReference>
<feature type="transmembrane region" description="Helical" evidence="7">
    <location>
        <begin position="130"/>
        <end position="151"/>
    </location>
</feature>
<evidence type="ECO:0000256" key="5">
    <source>
        <dbReference type="ARBA" id="ARBA00022989"/>
    </source>
</evidence>
<evidence type="ECO:0000256" key="3">
    <source>
        <dbReference type="ARBA" id="ARBA00007931"/>
    </source>
</evidence>
<evidence type="ECO:0000313" key="10">
    <source>
        <dbReference type="Proteomes" id="UP000199136"/>
    </source>
</evidence>
<comment type="cofactor">
    <cofactor evidence="1">
        <name>Zn(2+)</name>
        <dbReference type="ChEBI" id="CHEBI:29105"/>
    </cofactor>
</comment>
<dbReference type="AlphaFoldDB" id="A0A1I5WW93"/>
<evidence type="ECO:0000256" key="7">
    <source>
        <dbReference type="SAM" id="Phobius"/>
    </source>
</evidence>
<comment type="similarity">
    <text evidence="3">Belongs to the peptidase M50B family.</text>
</comment>
<reference evidence="9 10" key="1">
    <citation type="submission" date="2016-10" db="EMBL/GenBank/DDBJ databases">
        <authorList>
            <person name="de Groot N.N."/>
        </authorList>
    </citation>
    <scope>NUCLEOTIDE SEQUENCE [LARGE SCALE GENOMIC DNA]</scope>
    <source>
        <strain evidence="9 10">DSM 20581</strain>
    </source>
</reference>
<evidence type="ECO:0000256" key="1">
    <source>
        <dbReference type="ARBA" id="ARBA00001947"/>
    </source>
</evidence>
<sequence length="387" mass="44281">MERIKTKNKKKSPLLKNILFLSLSMGVGLLLGVFGAVFLPETVLEWNVLHLVMGIIFFCLCYFLHILIHELGHLIFGLLTGYSFVSFRVGSFTLIKEDGKFKRKKFHLPGTGGQCLMSPPEYSERSFPYIIYNLGGVLLNLVTSIIALGIIARIEQLSAFALVGWQLFLVAGLFTAVTNGIPLKIGGLPNDGHNIYSIMKKEENKKAFFTQLKMNALMTQGIRIKDIPFEELSVNELNAGTSTLEVAIHILQYNWYLDRLDLKKAQQKLTELLSYMDNYPLFYKQELACEQLFLALVSHEDSAVIEELYDDELKTYIKKMGFLPNKKRLLMTLEAHHYQNKEVMQQYFKQLLKTAETYPIRGEAEMEIMLGNWVKDSKTDYENQPGH</sequence>
<dbReference type="OrthoDB" id="1069985at2"/>
<feature type="domain" description="Peptidase M50" evidence="8">
    <location>
        <begin position="58"/>
        <end position="220"/>
    </location>
</feature>
<keyword evidence="4 7" id="KW-0812">Transmembrane</keyword>
<evidence type="ECO:0000313" key="9">
    <source>
        <dbReference type="EMBL" id="SFQ23974.1"/>
    </source>
</evidence>
<name>A0A1I5WW93_9LACT</name>
<proteinExistence type="inferred from homology"/>